<proteinExistence type="predicted"/>
<dbReference type="PANTHER" id="PTHR33622">
    <property type="entry name" value="OS03G0724500 PROTEIN"/>
    <property type="match status" value="1"/>
</dbReference>
<dbReference type="EMBL" id="JAWXYG010000009">
    <property type="protein sequence ID" value="KAK4262171.1"/>
    <property type="molecule type" value="Genomic_DNA"/>
</dbReference>
<evidence type="ECO:0000313" key="2">
    <source>
        <dbReference type="EMBL" id="KAK4262171.1"/>
    </source>
</evidence>
<dbReference type="AlphaFoldDB" id="A0AAE1J428"/>
<sequence length="86" mass="9729">MVSNNSQTDEKLFVTPQSRVTFCQRGKSKNGSFVSTLRDHFHEFIHASTDEHRTCLRNTIQKLFGKNSDSPGENETTLPLQSATEN</sequence>
<feature type="region of interest" description="Disordered" evidence="1">
    <location>
        <begin position="64"/>
        <end position="86"/>
    </location>
</feature>
<comment type="caution">
    <text evidence="2">The sequence shown here is derived from an EMBL/GenBank/DDBJ whole genome shotgun (WGS) entry which is preliminary data.</text>
</comment>
<dbReference type="Proteomes" id="UP001293593">
    <property type="component" value="Unassembled WGS sequence"/>
</dbReference>
<organism evidence="2 3">
    <name type="scientific">Acacia crassicarpa</name>
    <name type="common">northern wattle</name>
    <dbReference type="NCBI Taxonomy" id="499986"/>
    <lineage>
        <taxon>Eukaryota</taxon>
        <taxon>Viridiplantae</taxon>
        <taxon>Streptophyta</taxon>
        <taxon>Embryophyta</taxon>
        <taxon>Tracheophyta</taxon>
        <taxon>Spermatophyta</taxon>
        <taxon>Magnoliopsida</taxon>
        <taxon>eudicotyledons</taxon>
        <taxon>Gunneridae</taxon>
        <taxon>Pentapetalae</taxon>
        <taxon>rosids</taxon>
        <taxon>fabids</taxon>
        <taxon>Fabales</taxon>
        <taxon>Fabaceae</taxon>
        <taxon>Caesalpinioideae</taxon>
        <taxon>mimosoid clade</taxon>
        <taxon>Acacieae</taxon>
        <taxon>Acacia</taxon>
    </lineage>
</organism>
<keyword evidence="3" id="KW-1185">Reference proteome</keyword>
<evidence type="ECO:0000313" key="3">
    <source>
        <dbReference type="Proteomes" id="UP001293593"/>
    </source>
</evidence>
<name>A0AAE1J428_9FABA</name>
<evidence type="ECO:0000256" key="1">
    <source>
        <dbReference type="SAM" id="MobiDB-lite"/>
    </source>
</evidence>
<reference evidence="2" key="1">
    <citation type="submission" date="2023-10" db="EMBL/GenBank/DDBJ databases">
        <title>Chromosome-level genome of the transformable northern wattle, Acacia crassicarpa.</title>
        <authorList>
            <person name="Massaro I."/>
            <person name="Sinha N.R."/>
            <person name="Poethig S."/>
            <person name="Leichty A.R."/>
        </authorList>
    </citation>
    <scope>NUCLEOTIDE SEQUENCE</scope>
    <source>
        <strain evidence="2">Acra3RX</strain>
        <tissue evidence="2">Leaf</tissue>
    </source>
</reference>
<accession>A0AAE1J428</accession>
<dbReference type="PANTHER" id="PTHR33622:SF15">
    <property type="match status" value="1"/>
</dbReference>
<gene>
    <name evidence="2" type="ORF">QN277_027758</name>
</gene>
<protein>
    <submittedName>
        <fullName evidence="2">Uncharacterized protein</fullName>
    </submittedName>
</protein>